<feature type="region of interest" description="Disordered" evidence="1">
    <location>
        <begin position="23"/>
        <end position="52"/>
    </location>
</feature>
<gene>
    <name evidence="2" type="primary">MRPS28</name>
    <name evidence="2" type="ORF">Y1Q_0003720</name>
</gene>
<dbReference type="PANTHER" id="PTHR13447">
    <property type="entry name" value="MITOCHONDRIAL 28S RIBOSOMAL PROTEIN S28"/>
    <property type="match status" value="1"/>
</dbReference>
<proteinExistence type="predicted"/>
<dbReference type="PANTHER" id="PTHR13447:SF2">
    <property type="entry name" value="SMALL RIBOSOMAL SUBUNIT PROTEIN BS1M"/>
    <property type="match status" value="1"/>
</dbReference>
<keyword evidence="3" id="KW-1185">Reference proteome</keyword>
<reference evidence="2 3" key="1">
    <citation type="journal article" date="2012" name="Genome Biol.">
        <title>Sequencing three crocodilian genomes to illuminate the evolution of archosaurs and amniotes.</title>
        <authorList>
            <person name="St John J.A."/>
            <person name="Braun E.L."/>
            <person name="Isberg S.R."/>
            <person name="Miles L.G."/>
            <person name="Chong A.Y."/>
            <person name="Gongora J."/>
            <person name="Dalzell P."/>
            <person name="Moran C."/>
            <person name="Bed'hom B."/>
            <person name="Abzhanov A."/>
            <person name="Burgess S.C."/>
            <person name="Cooksey A.M."/>
            <person name="Castoe T.A."/>
            <person name="Crawford N.G."/>
            <person name="Densmore L.D."/>
            <person name="Drew J.C."/>
            <person name="Edwards S.V."/>
            <person name="Faircloth B.C."/>
            <person name="Fujita M.K."/>
            <person name="Greenwold M.J."/>
            <person name="Hoffmann F.G."/>
            <person name="Howard J.M."/>
            <person name="Iguchi T."/>
            <person name="Janes D.E."/>
            <person name="Khan S.Y."/>
            <person name="Kohno S."/>
            <person name="de Koning A.J."/>
            <person name="Lance S.L."/>
            <person name="McCarthy F.M."/>
            <person name="McCormack J.E."/>
            <person name="Merchant M.E."/>
            <person name="Peterson D.G."/>
            <person name="Pollock D.D."/>
            <person name="Pourmand N."/>
            <person name="Raney B.J."/>
            <person name="Roessler K.A."/>
            <person name="Sanford J.R."/>
            <person name="Sawyer R.H."/>
            <person name="Schmidt C.J."/>
            <person name="Triplett E.W."/>
            <person name="Tuberville T.D."/>
            <person name="Venegas-Anaya M."/>
            <person name="Howard J.T."/>
            <person name="Jarvis E.D."/>
            <person name="Guillette L.J.Jr."/>
            <person name="Glenn T.C."/>
            <person name="Green R.E."/>
            <person name="Ray D.A."/>
        </authorList>
    </citation>
    <scope>NUCLEOTIDE SEQUENCE [LARGE SCALE GENOMIC DNA]</scope>
    <source>
        <strain evidence="2">KSC_2009_1</strain>
    </source>
</reference>
<name>A0A151MN85_ALLMI</name>
<comment type="caution">
    <text evidence="2">The sequence shown here is derived from an EMBL/GenBank/DDBJ whole genome shotgun (WGS) entry which is preliminary data.</text>
</comment>
<sequence>MAAPSWIRAAARIRGWSLVGAARRSSSSSPEDAPGGAGPAQTPEKKPSGLASALTPLSSQVHSENLESFASMLKHSPLVQMGPAKDKIVIGEIFHVVENDLYIDFGGKFHCVCKRPEADGQKYKKGTKVHLRLVDLELTSRFLGAKTDTTILEADAVLLGLEEHKQTKYNY</sequence>
<dbReference type="GO" id="GO:0005763">
    <property type="term" value="C:mitochondrial small ribosomal subunit"/>
    <property type="evidence" value="ECO:0007669"/>
    <property type="project" value="TreeGrafter"/>
</dbReference>
<evidence type="ECO:0000256" key="1">
    <source>
        <dbReference type="SAM" id="MobiDB-lite"/>
    </source>
</evidence>
<accession>A0A151MN85</accession>
<evidence type="ECO:0000313" key="3">
    <source>
        <dbReference type="Proteomes" id="UP000050525"/>
    </source>
</evidence>
<keyword evidence="2" id="KW-0687">Ribonucleoprotein</keyword>
<dbReference type="Pfam" id="PF10246">
    <property type="entry name" value="MRP-S35"/>
    <property type="match status" value="1"/>
</dbReference>
<protein>
    <submittedName>
        <fullName evidence="2">28S ribosomal protein S28, mitochondrial</fullName>
    </submittedName>
</protein>
<organism evidence="2 3">
    <name type="scientific">Alligator mississippiensis</name>
    <name type="common">American alligator</name>
    <dbReference type="NCBI Taxonomy" id="8496"/>
    <lineage>
        <taxon>Eukaryota</taxon>
        <taxon>Metazoa</taxon>
        <taxon>Chordata</taxon>
        <taxon>Craniata</taxon>
        <taxon>Vertebrata</taxon>
        <taxon>Euteleostomi</taxon>
        <taxon>Archelosauria</taxon>
        <taxon>Archosauria</taxon>
        <taxon>Crocodylia</taxon>
        <taxon>Alligatoridae</taxon>
        <taxon>Alligatorinae</taxon>
        <taxon>Alligator</taxon>
    </lineage>
</organism>
<dbReference type="EMBL" id="AKHW03005657">
    <property type="protein sequence ID" value="KYO25933.1"/>
    <property type="molecule type" value="Genomic_DNA"/>
</dbReference>
<dbReference type="STRING" id="8496.A0A151MN85"/>
<dbReference type="InterPro" id="IPR019375">
    <property type="entry name" value="Ribosomal_bS1m"/>
</dbReference>
<keyword evidence="2" id="KW-0689">Ribosomal protein</keyword>
<dbReference type="AlphaFoldDB" id="A0A151MN85"/>
<dbReference type="Proteomes" id="UP000050525">
    <property type="component" value="Unassembled WGS sequence"/>
</dbReference>
<evidence type="ECO:0000313" key="2">
    <source>
        <dbReference type="EMBL" id="KYO25933.1"/>
    </source>
</evidence>